<accession>A0A2P6U136</accession>
<reference evidence="3 4" key="1">
    <citation type="journal article" date="2018" name="Plant J.">
        <title>Genome sequences of Chlorella sorokiniana UTEX 1602 and Micractinium conductrix SAG 241.80: implications to maltose excretion by a green alga.</title>
        <authorList>
            <person name="Arriola M.B."/>
            <person name="Velmurugan N."/>
            <person name="Zhang Y."/>
            <person name="Plunkett M.H."/>
            <person name="Hondzo H."/>
            <person name="Barney B.M."/>
        </authorList>
    </citation>
    <scope>NUCLEOTIDE SEQUENCE [LARGE SCALE GENOMIC DNA]</scope>
    <source>
        <strain evidence="4">UTEX 1602</strain>
    </source>
</reference>
<feature type="transmembrane region" description="Helical" evidence="2">
    <location>
        <begin position="30"/>
        <end position="46"/>
    </location>
</feature>
<keyword evidence="2" id="KW-0472">Membrane</keyword>
<dbReference type="PANTHER" id="PTHR34286:SF1">
    <property type="entry name" value="TRANSMEMBRANE PROTEIN"/>
    <property type="match status" value="1"/>
</dbReference>
<sequence>MGGGGDLHVPKEIWSPAGGFYADPKRWKRNTAFIGLIIAGIAAYAFKQSVQMEQRHKQPYDSIPSQKWYDGNKNFPQQ</sequence>
<name>A0A2P6U136_CHLSO</name>
<protein>
    <submittedName>
        <fullName evidence="3">Uncharacterized protein</fullName>
    </submittedName>
</protein>
<keyword evidence="2" id="KW-1133">Transmembrane helix</keyword>
<evidence type="ECO:0000256" key="1">
    <source>
        <dbReference type="SAM" id="MobiDB-lite"/>
    </source>
</evidence>
<dbReference type="STRING" id="3076.A0A2P6U136"/>
<comment type="caution">
    <text evidence="3">The sequence shown here is derived from an EMBL/GenBank/DDBJ whole genome shotgun (WGS) entry which is preliminary data.</text>
</comment>
<feature type="region of interest" description="Disordered" evidence="1">
    <location>
        <begin position="55"/>
        <end position="78"/>
    </location>
</feature>
<dbReference type="PANTHER" id="PTHR34286">
    <property type="entry name" value="TRANSMEMBRANE PROTEIN"/>
    <property type="match status" value="1"/>
</dbReference>
<dbReference type="AlphaFoldDB" id="A0A2P6U136"/>
<evidence type="ECO:0000313" key="4">
    <source>
        <dbReference type="Proteomes" id="UP000239899"/>
    </source>
</evidence>
<gene>
    <name evidence="3" type="ORF">C2E21_1439</name>
</gene>
<evidence type="ECO:0000256" key="2">
    <source>
        <dbReference type="SAM" id="Phobius"/>
    </source>
</evidence>
<dbReference type="OrthoDB" id="2100988at2759"/>
<dbReference type="EMBL" id="LHPG02000003">
    <property type="protein sequence ID" value="PRW60022.1"/>
    <property type="molecule type" value="Genomic_DNA"/>
</dbReference>
<keyword evidence="2" id="KW-0812">Transmembrane</keyword>
<evidence type="ECO:0000313" key="3">
    <source>
        <dbReference type="EMBL" id="PRW60022.1"/>
    </source>
</evidence>
<keyword evidence="4" id="KW-1185">Reference proteome</keyword>
<organism evidence="3 4">
    <name type="scientific">Chlorella sorokiniana</name>
    <name type="common">Freshwater green alga</name>
    <dbReference type="NCBI Taxonomy" id="3076"/>
    <lineage>
        <taxon>Eukaryota</taxon>
        <taxon>Viridiplantae</taxon>
        <taxon>Chlorophyta</taxon>
        <taxon>core chlorophytes</taxon>
        <taxon>Trebouxiophyceae</taxon>
        <taxon>Chlorellales</taxon>
        <taxon>Chlorellaceae</taxon>
        <taxon>Chlorella clade</taxon>
        <taxon>Chlorella</taxon>
    </lineage>
</organism>
<proteinExistence type="predicted"/>
<dbReference type="Proteomes" id="UP000239899">
    <property type="component" value="Unassembled WGS sequence"/>
</dbReference>